<dbReference type="PROSITE" id="PS50296">
    <property type="entry name" value="SUI1"/>
    <property type="match status" value="1"/>
</dbReference>
<dbReference type="GO" id="GO:0002188">
    <property type="term" value="P:translation reinitiation"/>
    <property type="evidence" value="ECO:0007669"/>
    <property type="project" value="TreeGrafter"/>
</dbReference>
<reference evidence="6 7" key="1">
    <citation type="journal article" date="2018" name="Sci. Rep.">
        <title>A novel species of the marine cyanobacterium Acaryochloris with a unique pigment content and lifestyle.</title>
        <authorList>
            <person name="Partensky F."/>
            <person name="Six C."/>
            <person name="Ratin M."/>
            <person name="Garczarek L."/>
            <person name="Vaulot D."/>
            <person name="Probert I."/>
            <person name="Calteau A."/>
            <person name="Gourvil P."/>
            <person name="Marie D."/>
            <person name="Grebert T."/>
            <person name="Bouchier C."/>
            <person name="Le Panse S."/>
            <person name="Gachenot M."/>
            <person name="Rodriguez F."/>
            <person name="Garrido J.L."/>
        </authorList>
    </citation>
    <scope>NUCLEOTIDE SEQUENCE [LARGE SCALE GENOMIC DNA]</scope>
    <source>
        <strain evidence="6 7">RCC1774</strain>
    </source>
</reference>
<dbReference type="RefSeq" id="WP_110987436.1">
    <property type="nucleotide sequence ID" value="NZ_CAWNWM010000012.1"/>
</dbReference>
<name>A0A2W1JEQ7_9CYAN</name>
<keyword evidence="2" id="KW-0810">Translation regulation</keyword>
<keyword evidence="3" id="KW-0648">Protein biosynthesis</keyword>
<dbReference type="AlphaFoldDB" id="A0A2W1JEQ7"/>
<proteinExistence type="inferred from homology"/>
<feature type="region of interest" description="Disordered" evidence="4">
    <location>
        <begin position="1"/>
        <end position="48"/>
    </location>
</feature>
<accession>A0A2W1JEQ7</accession>
<dbReference type="PANTHER" id="PTHR12789">
    <property type="entry name" value="DENSITY-REGULATED PROTEIN HOMOLOG"/>
    <property type="match status" value="1"/>
</dbReference>
<dbReference type="OrthoDB" id="9792915at2"/>
<sequence length="113" mass="11999">MKRSKQNPATDRAVYSEFGGAEANPLSRPDPPTSEQKLTVQASRKGRKGKTVTVVSGFQISAAKLTELAKKLKSQCGSGGTVKEQTIEIQGDHSQKLAEALKKLGYPVKVSGG</sequence>
<dbReference type="Pfam" id="PF01253">
    <property type="entry name" value="SUI1"/>
    <property type="match status" value="1"/>
</dbReference>
<dbReference type="InterPro" id="IPR001950">
    <property type="entry name" value="SUI1"/>
</dbReference>
<dbReference type="EMBL" id="PQWO01000012">
    <property type="protein sequence ID" value="PZD72148.1"/>
    <property type="molecule type" value="Genomic_DNA"/>
</dbReference>
<evidence type="ECO:0000259" key="5">
    <source>
        <dbReference type="PROSITE" id="PS50296"/>
    </source>
</evidence>
<dbReference type="PANTHER" id="PTHR12789:SF0">
    <property type="entry name" value="DENSITY-REGULATED PROTEIN"/>
    <property type="match status" value="1"/>
</dbReference>
<feature type="compositionally biased region" description="Polar residues" evidence="4">
    <location>
        <begin position="33"/>
        <end position="42"/>
    </location>
</feature>
<dbReference type="InterPro" id="IPR036877">
    <property type="entry name" value="SUI1_dom_sf"/>
</dbReference>
<dbReference type="Gene3D" id="3.30.780.10">
    <property type="entry name" value="SUI1-like domain"/>
    <property type="match status" value="1"/>
</dbReference>
<comment type="similarity">
    <text evidence="1">Belongs to the SUI1 family.</text>
</comment>
<dbReference type="GO" id="GO:0001731">
    <property type="term" value="P:formation of translation preinitiation complex"/>
    <property type="evidence" value="ECO:0007669"/>
    <property type="project" value="TreeGrafter"/>
</dbReference>
<dbReference type="PIRSF" id="PIRSF037511">
    <property type="entry name" value="Transl_init_SUI1_pro"/>
    <property type="match status" value="1"/>
</dbReference>
<dbReference type="NCBIfam" id="NF005669">
    <property type="entry name" value="PRK07451.1"/>
    <property type="match status" value="1"/>
</dbReference>
<evidence type="ECO:0000256" key="3">
    <source>
        <dbReference type="ARBA" id="ARBA00022917"/>
    </source>
</evidence>
<evidence type="ECO:0000256" key="4">
    <source>
        <dbReference type="SAM" id="MobiDB-lite"/>
    </source>
</evidence>
<protein>
    <recommendedName>
        <fullName evidence="5">SUI1 domain-containing protein</fullName>
    </recommendedName>
</protein>
<keyword evidence="7" id="KW-1185">Reference proteome</keyword>
<dbReference type="Proteomes" id="UP000248857">
    <property type="component" value="Unassembled WGS sequence"/>
</dbReference>
<dbReference type="GO" id="GO:0006417">
    <property type="term" value="P:regulation of translation"/>
    <property type="evidence" value="ECO:0007669"/>
    <property type="project" value="UniProtKB-KW"/>
</dbReference>
<evidence type="ECO:0000256" key="1">
    <source>
        <dbReference type="ARBA" id="ARBA00005422"/>
    </source>
</evidence>
<evidence type="ECO:0000313" key="7">
    <source>
        <dbReference type="Proteomes" id="UP000248857"/>
    </source>
</evidence>
<comment type="caution">
    <text evidence="6">The sequence shown here is derived from an EMBL/GenBank/DDBJ whole genome shotgun (WGS) entry which is preliminary data.</text>
</comment>
<dbReference type="InterPro" id="IPR050318">
    <property type="entry name" value="DENR/SUI1_TIF"/>
</dbReference>
<dbReference type="SUPFAM" id="SSF55159">
    <property type="entry name" value="eIF1-like"/>
    <property type="match status" value="1"/>
</dbReference>
<dbReference type="GO" id="GO:0003729">
    <property type="term" value="F:mRNA binding"/>
    <property type="evidence" value="ECO:0007669"/>
    <property type="project" value="TreeGrafter"/>
</dbReference>
<dbReference type="InterPro" id="IPR005872">
    <property type="entry name" value="SUI1_arc_bac"/>
</dbReference>
<evidence type="ECO:0000313" key="6">
    <source>
        <dbReference type="EMBL" id="PZD72148.1"/>
    </source>
</evidence>
<gene>
    <name evidence="6" type="ORF">C1752_04034</name>
</gene>
<evidence type="ECO:0000256" key="2">
    <source>
        <dbReference type="ARBA" id="ARBA00022845"/>
    </source>
</evidence>
<dbReference type="CDD" id="cd11567">
    <property type="entry name" value="YciH_like"/>
    <property type="match status" value="1"/>
</dbReference>
<feature type="domain" description="SUI1" evidence="5">
    <location>
        <begin position="45"/>
        <end position="105"/>
    </location>
</feature>
<organism evidence="6 7">
    <name type="scientific">Acaryochloris thomasi RCC1774</name>
    <dbReference type="NCBI Taxonomy" id="1764569"/>
    <lineage>
        <taxon>Bacteria</taxon>
        <taxon>Bacillati</taxon>
        <taxon>Cyanobacteriota</taxon>
        <taxon>Cyanophyceae</taxon>
        <taxon>Acaryochloridales</taxon>
        <taxon>Acaryochloridaceae</taxon>
        <taxon>Acaryochloris</taxon>
        <taxon>Acaryochloris thomasi</taxon>
    </lineage>
</organism>
<dbReference type="GO" id="GO:0003743">
    <property type="term" value="F:translation initiation factor activity"/>
    <property type="evidence" value="ECO:0007669"/>
    <property type="project" value="InterPro"/>
</dbReference>